<accession>A0A4Z2I1J8</accession>
<evidence type="ECO:0000313" key="1">
    <source>
        <dbReference type="EMBL" id="TNN71936.1"/>
    </source>
</evidence>
<evidence type="ECO:0000313" key="2">
    <source>
        <dbReference type="Proteomes" id="UP000314294"/>
    </source>
</evidence>
<keyword evidence="2" id="KW-1185">Reference proteome</keyword>
<dbReference type="AlphaFoldDB" id="A0A4Z2I1J8"/>
<protein>
    <submittedName>
        <fullName evidence="1">Uncharacterized protein</fullName>
    </submittedName>
</protein>
<comment type="caution">
    <text evidence="1">The sequence shown here is derived from an EMBL/GenBank/DDBJ whole genome shotgun (WGS) entry which is preliminary data.</text>
</comment>
<dbReference type="Proteomes" id="UP000314294">
    <property type="component" value="Unassembled WGS sequence"/>
</dbReference>
<organism evidence="1 2">
    <name type="scientific">Liparis tanakae</name>
    <name type="common">Tanaka's snailfish</name>
    <dbReference type="NCBI Taxonomy" id="230148"/>
    <lineage>
        <taxon>Eukaryota</taxon>
        <taxon>Metazoa</taxon>
        <taxon>Chordata</taxon>
        <taxon>Craniata</taxon>
        <taxon>Vertebrata</taxon>
        <taxon>Euteleostomi</taxon>
        <taxon>Actinopterygii</taxon>
        <taxon>Neopterygii</taxon>
        <taxon>Teleostei</taxon>
        <taxon>Neoteleostei</taxon>
        <taxon>Acanthomorphata</taxon>
        <taxon>Eupercaria</taxon>
        <taxon>Perciformes</taxon>
        <taxon>Cottioidei</taxon>
        <taxon>Cottales</taxon>
        <taxon>Liparidae</taxon>
        <taxon>Liparis</taxon>
    </lineage>
</organism>
<gene>
    <name evidence="1" type="ORF">EYF80_017724</name>
</gene>
<dbReference type="EMBL" id="SRLO01000143">
    <property type="protein sequence ID" value="TNN71936.1"/>
    <property type="molecule type" value="Genomic_DNA"/>
</dbReference>
<proteinExistence type="predicted"/>
<name>A0A4Z2I1J8_9TELE</name>
<reference evidence="1 2" key="1">
    <citation type="submission" date="2019-03" db="EMBL/GenBank/DDBJ databases">
        <title>First draft genome of Liparis tanakae, snailfish: a comprehensive survey of snailfish specific genes.</title>
        <authorList>
            <person name="Kim W."/>
            <person name="Song I."/>
            <person name="Jeong J.-H."/>
            <person name="Kim D."/>
            <person name="Kim S."/>
            <person name="Ryu S."/>
            <person name="Song J.Y."/>
            <person name="Lee S.K."/>
        </authorList>
    </citation>
    <scope>NUCLEOTIDE SEQUENCE [LARGE SCALE GENOMIC DNA]</scope>
    <source>
        <tissue evidence="1">Muscle</tissue>
    </source>
</reference>
<sequence>MCAATEERRDGGVWRRRGILSSGATASLLNGPPMSVKKEREAELLVNRREQRSGERYMFG</sequence>